<evidence type="ECO:0000313" key="1">
    <source>
        <dbReference type="EMBL" id="SDB81691.1"/>
    </source>
</evidence>
<keyword evidence="2" id="KW-1185">Reference proteome</keyword>
<dbReference type="EMBL" id="FMYK01000001">
    <property type="protein sequence ID" value="SDB81691.1"/>
    <property type="molecule type" value="Genomic_DNA"/>
</dbReference>
<gene>
    <name evidence="1" type="ORF">SAMN05421749_10111</name>
</gene>
<name>A0A1G6GI57_9GAMM</name>
<protein>
    <recommendedName>
        <fullName evidence="3">SnoaL-like domain-containing protein</fullName>
    </recommendedName>
</protein>
<sequence>MTKVTIQTSCANSPKREFLKDFNVAFGTGDTAFIIANVTDDIHWQILGDKIIDGIEDFQKNIQDMTSTTKVTEITIDQVISHGKEGAVNGLITLQNGEQYAFADFYLFKNTKSTLIQSITSYVIQVK</sequence>
<dbReference type="OrthoDB" id="6692273at2"/>
<evidence type="ECO:0000313" key="2">
    <source>
        <dbReference type="Proteomes" id="UP000242317"/>
    </source>
</evidence>
<dbReference type="RefSeq" id="WP_092614245.1">
    <property type="nucleotide sequence ID" value="NZ_FMYK01000001.1"/>
</dbReference>
<organism evidence="1 2">
    <name type="scientific">Acinetobacter marinus</name>
    <dbReference type="NCBI Taxonomy" id="281375"/>
    <lineage>
        <taxon>Bacteria</taxon>
        <taxon>Pseudomonadati</taxon>
        <taxon>Pseudomonadota</taxon>
        <taxon>Gammaproteobacteria</taxon>
        <taxon>Moraxellales</taxon>
        <taxon>Moraxellaceae</taxon>
        <taxon>Acinetobacter</taxon>
    </lineage>
</organism>
<dbReference type="Proteomes" id="UP000242317">
    <property type="component" value="Unassembled WGS sequence"/>
</dbReference>
<proteinExistence type="predicted"/>
<evidence type="ECO:0008006" key="3">
    <source>
        <dbReference type="Google" id="ProtNLM"/>
    </source>
</evidence>
<reference evidence="2" key="1">
    <citation type="submission" date="2016-09" db="EMBL/GenBank/DDBJ databases">
        <authorList>
            <person name="Varghese N."/>
            <person name="Submissions S."/>
        </authorList>
    </citation>
    <scope>NUCLEOTIDE SEQUENCE [LARGE SCALE GENOMIC DNA]</scope>
    <source>
        <strain evidence="2">ANC 3699</strain>
    </source>
</reference>
<dbReference type="AlphaFoldDB" id="A0A1G6GI57"/>
<dbReference type="SUPFAM" id="SSF54427">
    <property type="entry name" value="NTF2-like"/>
    <property type="match status" value="1"/>
</dbReference>
<dbReference type="InterPro" id="IPR032710">
    <property type="entry name" value="NTF2-like_dom_sf"/>
</dbReference>
<accession>A0A1G6GI57</accession>
<dbReference type="Gene3D" id="3.10.450.50">
    <property type="match status" value="1"/>
</dbReference>